<protein>
    <submittedName>
        <fullName evidence="1">Uncharacterized protein</fullName>
    </submittedName>
</protein>
<proteinExistence type="predicted"/>
<evidence type="ECO:0000313" key="1">
    <source>
        <dbReference type="EMBL" id="JAE19765.1"/>
    </source>
</evidence>
<dbReference type="AlphaFoldDB" id="A0A0A9G3U3"/>
<dbReference type="EMBL" id="GBRH01178131">
    <property type="protein sequence ID" value="JAE19765.1"/>
    <property type="molecule type" value="Transcribed_RNA"/>
</dbReference>
<name>A0A0A9G3U3_ARUDO</name>
<reference evidence="1" key="2">
    <citation type="journal article" date="2015" name="Data Brief">
        <title>Shoot transcriptome of the giant reed, Arundo donax.</title>
        <authorList>
            <person name="Barrero R.A."/>
            <person name="Guerrero F.D."/>
            <person name="Moolhuijzen P."/>
            <person name="Goolsby J.A."/>
            <person name="Tidwell J."/>
            <person name="Bellgard S.E."/>
            <person name="Bellgard M.I."/>
        </authorList>
    </citation>
    <scope>NUCLEOTIDE SEQUENCE</scope>
    <source>
        <tissue evidence="1">Shoot tissue taken approximately 20 cm above the soil surface</tissue>
    </source>
</reference>
<organism evidence="1">
    <name type="scientific">Arundo donax</name>
    <name type="common">Giant reed</name>
    <name type="synonym">Donax arundinaceus</name>
    <dbReference type="NCBI Taxonomy" id="35708"/>
    <lineage>
        <taxon>Eukaryota</taxon>
        <taxon>Viridiplantae</taxon>
        <taxon>Streptophyta</taxon>
        <taxon>Embryophyta</taxon>
        <taxon>Tracheophyta</taxon>
        <taxon>Spermatophyta</taxon>
        <taxon>Magnoliopsida</taxon>
        <taxon>Liliopsida</taxon>
        <taxon>Poales</taxon>
        <taxon>Poaceae</taxon>
        <taxon>PACMAD clade</taxon>
        <taxon>Arundinoideae</taxon>
        <taxon>Arundineae</taxon>
        <taxon>Arundo</taxon>
    </lineage>
</organism>
<accession>A0A0A9G3U3</accession>
<sequence length="37" mass="4374">MCLASFRALQTNITLLCLYRESGSVCRICYCWVTWIR</sequence>
<reference evidence="1" key="1">
    <citation type="submission" date="2014-09" db="EMBL/GenBank/DDBJ databases">
        <authorList>
            <person name="Magalhaes I.L.F."/>
            <person name="Oliveira U."/>
            <person name="Santos F.R."/>
            <person name="Vidigal T.H.D.A."/>
            <person name="Brescovit A.D."/>
            <person name="Santos A.J."/>
        </authorList>
    </citation>
    <scope>NUCLEOTIDE SEQUENCE</scope>
    <source>
        <tissue evidence="1">Shoot tissue taken approximately 20 cm above the soil surface</tissue>
    </source>
</reference>